<protein>
    <recommendedName>
        <fullName evidence="2">Toxin</fullName>
    </recommendedName>
</protein>
<name>A0A448T596_MANHA</name>
<sequence>MYKFSAKAKKDLLSITQYTTEQFGLKQSNEYLRSLKETLDKISIFPRMGRLRNEIGINIFSFVCKSHTIYYQQKQNYLFIIRILNNRMDHQKYL</sequence>
<dbReference type="EMBL" id="LR134495">
    <property type="protein sequence ID" value="VEI75035.1"/>
    <property type="molecule type" value="Genomic_DNA"/>
</dbReference>
<organism evidence="3 4">
    <name type="scientific">Mannheimia haemolytica</name>
    <name type="common">Pasteurella haemolytica</name>
    <dbReference type="NCBI Taxonomy" id="75985"/>
    <lineage>
        <taxon>Bacteria</taxon>
        <taxon>Pseudomonadati</taxon>
        <taxon>Pseudomonadota</taxon>
        <taxon>Gammaproteobacteria</taxon>
        <taxon>Pasteurellales</taxon>
        <taxon>Pasteurellaceae</taxon>
        <taxon>Mannheimia</taxon>
    </lineage>
</organism>
<evidence type="ECO:0000313" key="4">
    <source>
        <dbReference type="Proteomes" id="UP000271188"/>
    </source>
</evidence>
<keyword evidence="1" id="KW-1277">Toxin-antitoxin system</keyword>
<dbReference type="Proteomes" id="UP000271188">
    <property type="component" value="Chromosome"/>
</dbReference>
<dbReference type="InterPro" id="IPR035093">
    <property type="entry name" value="RelE/ParE_toxin_dom_sf"/>
</dbReference>
<dbReference type="InterPro" id="IPR007712">
    <property type="entry name" value="RelE/ParE_toxin"/>
</dbReference>
<reference evidence="3" key="1">
    <citation type="submission" date="2018-12" db="EMBL/GenBank/DDBJ databases">
        <authorList>
            <consortium name="Pathogen Informatics"/>
        </authorList>
    </citation>
    <scope>NUCLEOTIDE SEQUENCE [LARGE SCALE GENOMIC DNA]</scope>
    <source>
        <strain evidence="3">NCTC10643</strain>
    </source>
</reference>
<dbReference type="PIRSF" id="PIRSF029218">
    <property type="entry name" value="ParE"/>
    <property type="match status" value="1"/>
</dbReference>
<accession>A0A448T596</accession>
<comment type="similarity">
    <text evidence="2">Belongs to the RelE toxin family.</text>
</comment>
<dbReference type="RefSeq" id="WP_126301271.1">
    <property type="nucleotide sequence ID" value="NZ_LR134495.1"/>
</dbReference>
<evidence type="ECO:0000256" key="1">
    <source>
        <dbReference type="ARBA" id="ARBA00022649"/>
    </source>
</evidence>
<dbReference type="InterPro" id="IPR028344">
    <property type="entry name" value="ParE1/4"/>
</dbReference>
<proteinExistence type="inferred from homology"/>
<dbReference type="Gene3D" id="3.30.2310.20">
    <property type="entry name" value="RelE-like"/>
    <property type="match status" value="1"/>
</dbReference>
<dbReference type="AlphaFoldDB" id="A0A448T596"/>
<gene>
    <name evidence="3" type="primary">parE1</name>
    <name evidence="3" type="ORF">NCTC10643_00342</name>
</gene>
<evidence type="ECO:0000256" key="2">
    <source>
        <dbReference type="PIRNR" id="PIRNR029218"/>
    </source>
</evidence>
<dbReference type="Pfam" id="PF05016">
    <property type="entry name" value="ParE_toxin"/>
    <property type="match status" value="1"/>
</dbReference>
<evidence type="ECO:0000313" key="3">
    <source>
        <dbReference type="EMBL" id="VEI75035.1"/>
    </source>
</evidence>